<protein>
    <submittedName>
        <fullName evidence="1">Uncharacterized protein</fullName>
    </submittedName>
</protein>
<evidence type="ECO:0000313" key="1">
    <source>
        <dbReference type="EMBL" id="MFD1630247.1"/>
    </source>
</evidence>
<name>A0ABW4IE78_9SPHI</name>
<comment type="caution">
    <text evidence="1">The sequence shown here is derived from an EMBL/GenBank/DDBJ whole genome shotgun (WGS) entry which is preliminary data.</text>
</comment>
<organism evidence="1 2">
    <name type="scientific">Pseudopedobacter beijingensis</name>
    <dbReference type="NCBI Taxonomy" id="1207056"/>
    <lineage>
        <taxon>Bacteria</taxon>
        <taxon>Pseudomonadati</taxon>
        <taxon>Bacteroidota</taxon>
        <taxon>Sphingobacteriia</taxon>
        <taxon>Sphingobacteriales</taxon>
        <taxon>Sphingobacteriaceae</taxon>
        <taxon>Pseudopedobacter</taxon>
    </lineage>
</organism>
<accession>A0ABW4IE78</accession>
<dbReference type="Proteomes" id="UP001597118">
    <property type="component" value="Unassembled WGS sequence"/>
</dbReference>
<sequence length="77" mass="8617">MAVIDDFKVKRVHFILLNLEGSLVESGDAIQQADGLDWAYISKVNNLDYNGGIVQIKAYDYPDNETIAEVQLDKEVS</sequence>
<dbReference type="EMBL" id="JBHUDG010000015">
    <property type="protein sequence ID" value="MFD1630247.1"/>
    <property type="molecule type" value="Genomic_DNA"/>
</dbReference>
<reference evidence="2" key="1">
    <citation type="journal article" date="2019" name="Int. J. Syst. Evol. Microbiol.">
        <title>The Global Catalogue of Microorganisms (GCM) 10K type strain sequencing project: providing services to taxonomists for standard genome sequencing and annotation.</title>
        <authorList>
            <consortium name="The Broad Institute Genomics Platform"/>
            <consortium name="The Broad Institute Genome Sequencing Center for Infectious Disease"/>
            <person name="Wu L."/>
            <person name="Ma J."/>
        </authorList>
    </citation>
    <scope>NUCLEOTIDE SEQUENCE [LARGE SCALE GENOMIC DNA]</scope>
    <source>
        <strain evidence="2">CCUG 53762</strain>
    </source>
</reference>
<proteinExistence type="predicted"/>
<gene>
    <name evidence="1" type="ORF">ACFSAH_10185</name>
</gene>
<dbReference type="RefSeq" id="WP_379662623.1">
    <property type="nucleotide sequence ID" value="NZ_JBHUDG010000015.1"/>
</dbReference>
<evidence type="ECO:0000313" key="2">
    <source>
        <dbReference type="Proteomes" id="UP001597118"/>
    </source>
</evidence>
<keyword evidence="2" id="KW-1185">Reference proteome</keyword>